<keyword evidence="4 6" id="KW-0677">Repeat</keyword>
<reference evidence="9" key="1">
    <citation type="journal article" date="2021" name="Nat. Commun.">
        <title>Genetic determinants of endophytism in the Arabidopsis root mycobiome.</title>
        <authorList>
            <person name="Mesny F."/>
            <person name="Miyauchi S."/>
            <person name="Thiergart T."/>
            <person name="Pickel B."/>
            <person name="Atanasova L."/>
            <person name="Karlsson M."/>
            <person name="Huettel B."/>
            <person name="Barry K.W."/>
            <person name="Haridas S."/>
            <person name="Chen C."/>
            <person name="Bauer D."/>
            <person name="Andreopoulos W."/>
            <person name="Pangilinan J."/>
            <person name="LaButti K."/>
            <person name="Riley R."/>
            <person name="Lipzen A."/>
            <person name="Clum A."/>
            <person name="Drula E."/>
            <person name="Henrissat B."/>
            <person name="Kohler A."/>
            <person name="Grigoriev I.V."/>
            <person name="Martin F.M."/>
            <person name="Hacquard S."/>
        </authorList>
    </citation>
    <scope>NUCLEOTIDE SEQUENCE</scope>
    <source>
        <strain evidence="9">MPI-CAGE-CH-0243</strain>
    </source>
</reference>
<evidence type="ECO:0000256" key="8">
    <source>
        <dbReference type="SAM" id="MobiDB-lite"/>
    </source>
</evidence>
<comment type="similarity">
    <text evidence="6">Belongs to the WD repeat TRM82 family.</text>
</comment>
<keyword evidence="2 6" id="KW-0853">WD repeat</keyword>
<evidence type="ECO:0000313" key="9">
    <source>
        <dbReference type="EMBL" id="KAH7124045.1"/>
    </source>
</evidence>
<dbReference type="InterPro" id="IPR028884">
    <property type="entry name" value="Trm82"/>
</dbReference>
<gene>
    <name evidence="9" type="ORF">B0J11DRAFT_329300</name>
</gene>
<evidence type="ECO:0000256" key="7">
    <source>
        <dbReference type="PROSITE-ProRule" id="PRU00221"/>
    </source>
</evidence>
<dbReference type="Gene3D" id="2.130.10.10">
    <property type="entry name" value="YVTN repeat-like/Quinoprotein amine dehydrogenase"/>
    <property type="match status" value="1"/>
</dbReference>
<comment type="pathway">
    <text evidence="6">tRNA modification; N(7)-methylguanine-tRNA biosynthesis.</text>
</comment>
<evidence type="ECO:0000256" key="4">
    <source>
        <dbReference type="ARBA" id="ARBA00022737"/>
    </source>
</evidence>
<dbReference type="PANTHER" id="PTHR16288:SF0">
    <property type="entry name" value="TRNA (GUANINE-N(7)-)-METHYLTRANSFERASE NON-CATALYTIC SUBUNIT WDR4"/>
    <property type="match status" value="1"/>
</dbReference>
<comment type="caution">
    <text evidence="9">The sequence shown here is derived from an EMBL/GenBank/DDBJ whole genome shotgun (WGS) entry which is preliminary data.</text>
</comment>
<dbReference type="InterPro" id="IPR036322">
    <property type="entry name" value="WD40_repeat_dom_sf"/>
</dbReference>
<dbReference type="GO" id="GO:0005634">
    <property type="term" value="C:nucleus"/>
    <property type="evidence" value="ECO:0007669"/>
    <property type="project" value="UniProtKB-SubCell"/>
</dbReference>
<dbReference type="EMBL" id="JAGMWT010000008">
    <property type="protein sequence ID" value="KAH7124045.1"/>
    <property type="molecule type" value="Genomic_DNA"/>
</dbReference>
<keyword evidence="10" id="KW-1185">Reference proteome</keyword>
<evidence type="ECO:0000313" key="10">
    <source>
        <dbReference type="Proteomes" id="UP000700596"/>
    </source>
</evidence>
<dbReference type="AlphaFoldDB" id="A0A9P9DQV4"/>
<organism evidence="9 10">
    <name type="scientific">Dendryphion nanum</name>
    <dbReference type="NCBI Taxonomy" id="256645"/>
    <lineage>
        <taxon>Eukaryota</taxon>
        <taxon>Fungi</taxon>
        <taxon>Dikarya</taxon>
        <taxon>Ascomycota</taxon>
        <taxon>Pezizomycotina</taxon>
        <taxon>Dothideomycetes</taxon>
        <taxon>Pleosporomycetidae</taxon>
        <taxon>Pleosporales</taxon>
        <taxon>Torulaceae</taxon>
        <taxon>Dendryphion</taxon>
    </lineage>
</organism>
<sequence length="483" mass="52520">MALPFQCLQSCSPSPENTAEWIIVGASGSKLLVQSSSGSASIWPTQNQNDNDDDDNDDGERPGKRIKLATSEINTSNFTSLAVSNSQKYLVGITAEDKCIRVFQIGSDCRLEQLSQRCMARRPCAITLTFDDSTILCADKFGDVYSLPLLTSAEDGENNGPENVPVPEKQFKPSASVLTVHSGRNRKVLEEQLKQASTEKPKGKEPLKFKHELLLGHVSMLTDIAYTMVDGRSYIFTADRDEHIRISRGPPQAHIIEGFCQGHGEFVSRLCLVPSGRLVSGGGDANLFVWDWPNRRLLDIICIRDAVLNFLTSRPELAPVIPEDVNGFKIAVSGIWAVPNVDSKHESVVVTCEGVPALFILKLGGQSTSLEALALGGNSLDVTFLQSSQARCTVVVAIDNVHKAGSIKEIREETDGCLLECFSLQPDGQWKVDATMTSNLDSLSRELQSISKGTNAGPAGTEKALCDLLYGIENLRKRPGAED</sequence>
<dbReference type="GO" id="GO:0005829">
    <property type="term" value="C:cytosol"/>
    <property type="evidence" value="ECO:0007669"/>
    <property type="project" value="TreeGrafter"/>
</dbReference>
<evidence type="ECO:0000256" key="5">
    <source>
        <dbReference type="ARBA" id="ARBA00023242"/>
    </source>
</evidence>
<dbReference type="InterPro" id="IPR015943">
    <property type="entry name" value="WD40/YVTN_repeat-like_dom_sf"/>
</dbReference>
<keyword evidence="5 6" id="KW-0539">Nucleus</keyword>
<evidence type="ECO:0000256" key="6">
    <source>
        <dbReference type="HAMAP-Rule" id="MF_03056"/>
    </source>
</evidence>
<dbReference type="HAMAP" id="MF_03056">
    <property type="entry name" value="TRM82"/>
    <property type="match status" value="1"/>
</dbReference>
<dbReference type="PROSITE" id="PS50082">
    <property type="entry name" value="WD_REPEATS_2"/>
    <property type="match status" value="1"/>
</dbReference>
<name>A0A9P9DQV4_9PLEO</name>
<feature type="region of interest" description="Disordered" evidence="8">
    <location>
        <begin position="39"/>
        <end position="62"/>
    </location>
</feature>
<comment type="function">
    <text evidence="6">Required for the formation of N(7)-methylguanine at position 46 (m7G46) in tRNA. In the complex, it is required to stabilize and induce conformational changes of the catalytic subunit.</text>
</comment>
<dbReference type="GO" id="GO:0043527">
    <property type="term" value="C:tRNA methyltransferase complex"/>
    <property type="evidence" value="ECO:0007669"/>
    <property type="project" value="TreeGrafter"/>
</dbReference>
<dbReference type="SMART" id="SM00320">
    <property type="entry name" value="WD40"/>
    <property type="match status" value="4"/>
</dbReference>
<evidence type="ECO:0000256" key="3">
    <source>
        <dbReference type="ARBA" id="ARBA00022694"/>
    </source>
</evidence>
<proteinExistence type="inferred from homology"/>
<dbReference type="GO" id="GO:0106004">
    <property type="term" value="P:tRNA (guanine-N7)-methylation"/>
    <property type="evidence" value="ECO:0007669"/>
    <property type="project" value="UniProtKB-UniRule"/>
</dbReference>
<dbReference type="SUPFAM" id="SSF50978">
    <property type="entry name" value="WD40 repeat-like"/>
    <property type="match status" value="1"/>
</dbReference>
<dbReference type="Pfam" id="PF00400">
    <property type="entry name" value="WD40"/>
    <property type="match status" value="1"/>
</dbReference>
<accession>A0A9P9DQV4</accession>
<protein>
    <submittedName>
        <fullName evidence="9">Guanine-N(7)--methyltransferase subunit TRM82</fullName>
    </submittedName>
</protein>
<evidence type="ECO:0000256" key="2">
    <source>
        <dbReference type="ARBA" id="ARBA00022574"/>
    </source>
</evidence>
<feature type="repeat" description="WD" evidence="7">
    <location>
        <begin position="260"/>
        <end position="291"/>
    </location>
</feature>
<comment type="subcellular location">
    <subcellularLocation>
        <location evidence="1 6">Nucleus</location>
    </subcellularLocation>
</comment>
<dbReference type="OrthoDB" id="339900at2759"/>
<dbReference type="InterPro" id="IPR001680">
    <property type="entry name" value="WD40_rpt"/>
</dbReference>
<evidence type="ECO:0000256" key="1">
    <source>
        <dbReference type="ARBA" id="ARBA00004123"/>
    </source>
</evidence>
<dbReference type="Proteomes" id="UP000700596">
    <property type="component" value="Unassembled WGS sequence"/>
</dbReference>
<keyword evidence="3 6" id="KW-0819">tRNA processing</keyword>
<dbReference type="PANTHER" id="PTHR16288">
    <property type="entry name" value="WD40 REPEAT PROTEIN 4"/>
    <property type="match status" value="1"/>
</dbReference>